<dbReference type="InterPro" id="IPR057670">
    <property type="entry name" value="SH3_retrovirus"/>
</dbReference>
<dbReference type="PROSITE" id="PS50994">
    <property type="entry name" value="INTEGRASE"/>
    <property type="match status" value="1"/>
</dbReference>
<feature type="region of interest" description="Disordered" evidence="15">
    <location>
        <begin position="311"/>
        <end position="334"/>
    </location>
</feature>
<evidence type="ECO:0000256" key="8">
    <source>
        <dbReference type="ARBA" id="ARBA00022884"/>
    </source>
</evidence>
<keyword evidence="5" id="KW-0255">Endonuclease</keyword>
<evidence type="ECO:0000256" key="15">
    <source>
        <dbReference type="SAM" id="MobiDB-lite"/>
    </source>
</evidence>
<evidence type="ECO:0000256" key="7">
    <source>
        <dbReference type="ARBA" id="ARBA00022842"/>
    </source>
</evidence>
<keyword evidence="11" id="KW-0239">DNA-directed DNA polymerase</keyword>
<feature type="domain" description="Integrase catalytic" evidence="16">
    <location>
        <begin position="50"/>
        <end position="216"/>
    </location>
</feature>
<dbReference type="InterPro" id="IPR039537">
    <property type="entry name" value="Retrotran_Ty1/copia-like"/>
</dbReference>
<evidence type="ECO:0000256" key="14">
    <source>
        <dbReference type="ARBA" id="ARBA00049244"/>
    </source>
</evidence>
<organism evidence="17 18">
    <name type="scientific">Austropuccinia psidii MF-1</name>
    <dbReference type="NCBI Taxonomy" id="1389203"/>
    <lineage>
        <taxon>Eukaryota</taxon>
        <taxon>Fungi</taxon>
        <taxon>Dikarya</taxon>
        <taxon>Basidiomycota</taxon>
        <taxon>Pucciniomycotina</taxon>
        <taxon>Pucciniomycetes</taxon>
        <taxon>Pucciniales</taxon>
        <taxon>Sphaerophragmiaceae</taxon>
        <taxon>Austropuccinia</taxon>
    </lineage>
</organism>
<dbReference type="GO" id="GO:0005634">
    <property type="term" value="C:nucleus"/>
    <property type="evidence" value="ECO:0007669"/>
    <property type="project" value="UniProtKB-ARBA"/>
</dbReference>
<dbReference type="Pfam" id="PF25597">
    <property type="entry name" value="SH3_retrovirus"/>
    <property type="match status" value="1"/>
</dbReference>
<dbReference type="OrthoDB" id="4095857at2759"/>
<dbReference type="Gene3D" id="3.30.420.10">
    <property type="entry name" value="Ribonuclease H-like superfamily/Ribonuclease H"/>
    <property type="match status" value="1"/>
</dbReference>
<evidence type="ECO:0000259" key="16">
    <source>
        <dbReference type="PROSITE" id="PS50994"/>
    </source>
</evidence>
<dbReference type="GO" id="GO:0015074">
    <property type="term" value="P:DNA integration"/>
    <property type="evidence" value="ECO:0007669"/>
    <property type="project" value="UniProtKB-KW"/>
</dbReference>
<keyword evidence="6" id="KW-0378">Hydrolase</keyword>
<dbReference type="AlphaFoldDB" id="A0A9Q3CLS0"/>
<accession>A0A9Q3CLS0</accession>
<evidence type="ECO:0000256" key="4">
    <source>
        <dbReference type="ARBA" id="ARBA00022723"/>
    </source>
</evidence>
<dbReference type="GO" id="GO:0032196">
    <property type="term" value="P:transposition"/>
    <property type="evidence" value="ECO:0007669"/>
    <property type="project" value="UniProtKB-KW"/>
</dbReference>
<dbReference type="PANTHER" id="PTHR42648">
    <property type="entry name" value="TRANSPOSASE, PUTATIVE-RELATED"/>
    <property type="match status" value="1"/>
</dbReference>
<evidence type="ECO:0000313" key="18">
    <source>
        <dbReference type="Proteomes" id="UP000765509"/>
    </source>
</evidence>
<dbReference type="EMBL" id="AVOT02008439">
    <property type="protein sequence ID" value="MBW0486007.1"/>
    <property type="molecule type" value="Genomic_DNA"/>
</dbReference>
<reference evidence="17" key="1">
    <citation type="submission" date="2021-03" db="EMBL/GenBank/DDBJ databases">
        <title>Draft genome sequence of rust myrtle Austropuccinia psidii MF-1, a brazilian biotype.</title>
        <authorList>
            <person name="Quecine M.C."/>
            <person name="Pachon D.M.R."/>
            <person name="Bonatelli M.L."/>
            <person name="Correr F.H."/>
            <person name="Franceschini L.M."/>
            <person name="Leite T.F."/>
            <person name="Margarido G.R.A."/>
            <person name="Almeida C.A."/>
            <person name="Ferrarezi J.A."/>
            <person name="Labate C.A."/>
        </authorList>
    </citation>
    <scope>NUCLEOTIDE SEQUENCE</scope>
    <source>
        <strain evidence="17">MF-1</strain>
    </source>
</reference>
<keyword evidence="9" id="KW-0229">DNA integration</keyword>
<dbReference type="Pfam" id="PF00665">
    <property type="entry name" value="rve"/>
    <property type="match status" value="1"/>
</dbReference>
<keyword evidence="12" id="KW-0233">DNA recombination</keyword>
<evidence type="ECO:0000256" key="1">
    <source>
        <dbReference type="ARBA" id="ARBA00022578"/>
    </source>
</evidence>
<evidence type="ECO:0000313" key="17">
    <source>
        <dbReference type="EMBL" id="MBW0486007.1"/>
    </source>
</evidence>
<dbReference type="InterPro" id="IPR036397">
    <property type="entry name" value="RNaseH_sf"/>
</dbReference>
<comment type="catalytic activity">
    <reaction evidence="13">
        <text>DNA(n) + a 2'-deoxyribonucleoside 5'-triphosphate = DNA(n+1) + diphosphate</text>
        <dbReference type="Rhea" id="RHEA:22508"/>
        <dbReference type="Rhea" id="RHEA-COMP:17339"/>
        <dbReference type="Rhea" id="RHEA-COMP:17340"/>
        <dbReference type="ChEBI" id="CHEBI:33019"/>
        <dbReference type="ChEBI" id="CHEBI:61560"/>
        <dbReference type="ChEBI" id="CHEBI:173112"/>
        <dbReference type="EC" id="2.7.7.49"/>
    </reaction>
</comment>
<feature type="compositionally biased region" description="Low complexity" evidence="15">
    <location>
        <begin position="315"/>
        <end position="327"/>
    </location>
</feature>
<proteinExistence type="predicted"/>
<dbReference type="GO" id="GO:0003887">
    <property type="term" value="F:DNA-directed DNA polymerase activity"/>
    <property type="evidence" value="ECO:0007669"/>
    <property type="project" value="UniProtKB-KW"/>
</dbReference>
<comment type="caution">
    <text evidence="17">The sequence shown here is derived from an EMBL/GenBank/DDBJ whole genome shotgun (WGS) entry which is preliminary data.</text>
</comment>
<keyword evidence="1" id="KW-0815">Transposition</keyword>
<dbReference type="InterPro" id="IPR025724">
    <property type="entry name" value="GAG-pre-integrase_dom"/>
</dbReference>
<dbReference type="PANTHER" id="PTHR42648:SF11">
    <property type="entry name" value="TRANSPOSON TY4-P GAG-POL POLYPROTEIN"/>
    <property type="match status" value="1"/>
</dbReference>
<keyword evidence="2" id="KW-0548">Nucleotidyltransferase</keyword>
<dbReference type="GO" id="GO:0016787">
    <property type="term" value="F:hydrolase activity"/>
    <property type="evidence" value="ECO:0007669"/>
    <property type="project" value="UniProtKB-KW"/>
</dbReference>
<evidence type="ECO:0000256" key="11">
    <source>
        <dbReference type="ARBA" id="ARBA00022932"/>
    </source>
</evidence>
<keyword evidence="11" id="KW-0808">Transferase</keyword>
<dbReference type="Pfam" id="PF13976">
    <property type="entry name" value="gag_pre-integrs"/>
    <property type="match status" value="1"/>
</dbReference>
<keyword evidence="8" id="KW-0694">RNA-binding</keyword>
<name>A0A9Q3CLS0_9BASI</name>
<dbReference type="InterPro" id="IPR012337">
    <property type="entry name" value="RNaseH-like_sf"/>
</dbReference>
<evidence type="ECO:0000256" key="12">
    <source>
        <dbReference type="ARBA" id="ARBA00023172"/>
    </source>
</evidence>
<comment type="catalytic activity">
    <reaction evidence="14">
        <text>DNA(n) + a 2'-deoxyribonucleoside 5'-triphosphate = DNA(n+1) + diphosphate</text>
        <dbReference type="Rhea" id="RHEA:22508"/>
        <dbReference type="Rhea" id="RHEA-COMP:17339"/>
        <dbReference type="Rhea" id="RHEA-COMP:17340"/>
        <dbReference type="ChEBI" id="CHEBI:33019"/>
        <dbReference type="ChEBI" id="CHEBI:61560"/>
        <dbReference type="ChEBI" id="CHEBI:173112"/>
        <dbReference type="EC" id="2.7.7.7"/>
    </reaction>
</comment>
<evidence type="ECO:0000256" key="10">
    <source>
        <dbReference type="ARBA" id="ARBA00022918"/>
    </source>
</evidence>
<dbReference type="Proteomes" id="UP000765509">
    <property type="component" value="Unassembled WGS sequence"/>
</dbReference>
<keyword evidence="3" id="KW-0540">Nuclease</keyword>
<protein>
    <recommendedName>
        <fullName evidence="16">Integrase catalytic domain-containing protein</fullName>
    </recommendedName>
</protein>
<gene>
    <name evidence="17" type="ORF">O181_025722</name>
</gene>
<dbReference type="GO" id="GO:0003964">
    <property type="term" value="F:RNA-directed DNA polymerase activity"/>
    <property type="evidence" value="ECO:0007669"/>
    <property type="project" value="UniProtKB-KW"/>
</dbReference>
<dbReference type="InterPro" id="IPR001584">
    <property type="entry name" value="Integrase_cat-core"/>
</dbReference>
<dbReference type="GO" id="GO:0003723">
    <property type="term" value="F:RNA binding"/>
    <property type="evidence" value="ECO:0007669"/>
    <property type="project" value="UniProtKB-KW"/>
</dbReference>
<evidence type="ECO:0000256" key="6">
    <source>
        <dbReference type="ARBA" id="ARBA00022801"/>
    </source>
</evidence>
<evidence type="ECO:0000256" key="13">
    <source>
        <dbReference type="ARBA" id="ARBA00048173"/>
    </source>
</evidence>
<dbReference type="SUPFAM" id="SSF53098">
    <property type="entry name" value="Ribonuclease H-like"/>
    <property type="match status" value="1"/>
</dbReference>
<keyword evidence="7" id="KW-0460">Magnesium</keyword>
<dbReference type="GO" id="GO:0046872">
    <property type="term" value="F:metal ion binding"/>
    <property type="evidence" value="ECO:0007669"/>
    <property type="project" value="UniProtKB-KW"/>
</dbReference>
<evidence type="ECO:0000256" key="5">
    <source>
        <dbReference type="ARBA" id="ARBA00022759"/>
    </source>
</evidence>
<evidence type="ECO:0000256" key="2">
    <source>
        <dbReference type="ARBA" id="ARBA00022695"/>
    </source>
</evidence>
<evidence type="ECO:0000256" key="3">
    <source>
        <dbReference type="ARBA" id="ARBA00022722"/>
    </source>
</evidence>
<dbReference type="GO" id="GO:0006310">
    <property type="term" value="P:DNA recombination"/>
    <property type="evidence" value="ECO:0007669"/>
    <property type="project" value="UniProtKB-KW"/>
</dbReference>
<keyword evidence="10" id="KW-0695">RNA-directed DNA polymerase</keyword>
<evidence type="ECO:0000256" key="9">
    <source>
        <dbReference type="ARBA" id="ARBA00022908"/>
    </source>
</evidence>
<keyword evidence="18" id="KW-1185">Reference proteome</keyword>
<sequence>MENGDLWHKQLGHMNKNHMKKVVKTLEISNICHDCVKGKITQLSFKQSFKVSDHILENIHLNLCGPFQTPSMAGAKYFLIIVDQMSGFITTIFLKNKSNCFNHFCTYKILVENKFMTKIKNILTDGGGEFINKEFRNHCIESGINHITSPPYTPQHHPFAERGNQSIIEKSRCILLQSKLPTKFWAEAVLTATFLWNLIHKRKNKRTPYEIWHNSKPPLHKLKPFGCKAWLRIPTHFIRSKLDLKAWDGIFLGYQNEASSYHILRVSDQKFLIIKHVIFDENKFPSLSSQTQLIEDVTRIFSFPSHLTEEETNRNSNIEDSSSSIDSTPLDNESKEIFVDALEQQPKKI</sequence>
<dbReference type="GO" id="GO:0004519">
    <property type="term" value="F:endonuclease activity"/>
    <property type="evidence" value="ECO:0007669"/>
    <property type="project" value="UniProtKB-KW"/>
</dbReference>
<keyword evidence="4" id="KW-0479">Metal-binding</keyword>